<dbReference type="Gene3D" id="2.100.10.30">
    <property type="entry name" value="Jacalin-like lectin domain"/>
    <property type="match status" value="1"/>
</dbReference>
<dbReference type="EMBL" id="JAQJAC010000006">
    <property type="protein sequence ID" value="KAJ5580977.1"/>
    <property type="molecule type" value="Genomic_DNA"/>
</dbReference>
<protein>
    <recommendedName>
        <fullName evidence="1">Jacalin-type lectin domain-containing protein</fullName>
    </recommendedName>
</protein>
<dbReference type="InterPro" id="IPR001229">
    <property type="entry name" value="Jacalin-like_lectin_dom"/>
</dbReference>
<dbReference type="SUPFAM" id="SSF51101">
    <property type="entry name" value="Mannose-binding lectins"/>
    <property type="match status" value="1"/>
</dbReference>
<evidence type="ECO:0000313" key="2">
    <source>
        <dbReference type="EMBL" id="KAJ5580977.1"/>
    </source>
</evidence>
<comment type="caution">
    <text evidence="2">The sequence shown here is derived from an EMBL/GenBank/DDBJ whole genome shotgun (WGS) entry which is preliminary data.</text>
</comment>
<feature type="domain" description="Jacalin-type lectin" evidence="1">
    <location>
        <begin position="260"/>
        <end position="346"/>
    </location>
</feature>
<dbReference type="AlphaFoldDB" id="A0AAD6GPL2"/>
<gene>
    <name evidence="2" type="ORF">N7450_007278</name>
</gene>
<accession>A0AAD6GPL2</accession>
<dbReference type="Proteomes" id="UP001216150">
    <property type="component" value="Unassembled WGS sequence"/>
</dbReference>
<organism evidence="2 3">
    <name type="scientific">Penicillium hetheringtonii</name>
    <dbReference type="NCBI Taxonomy" id="911720"/>
    <lineage>
        <taxon>Eukaryota</taxon>
        <taxon>Fungi</taxon>
        <taxon>Dikarya</taxon>
        <taxon>Ascomycota</taxon>
        <taxon>Pezizomycotina</taxon>
        <taxon>Eurotiomycetes</taxon>
        <taxon>Eurotiomycetidae</taxon>
        <taxon>Eurotiales</taxon>
        <taxon>Aspergillaceae</taxon>
        <taxon>Penicillium</taxon>
    </lineage>
</organism>
<dbReference type="InterPro" id="IPR036404">
    <property type="entry name" value="Jacalin-like_lectin_dom_sf"/>
</dbReference>
<evidence type="ECO:0000259" key="1">
    <source>
        <dbReference type="Pfam" id="PF01419"/>
    </source>
</evidence>
<proteinExistence type="predicted"/>
<dbReference type="Pfam" id="PF01419">
    <property type="entry name" value="Jacalin"/>
    <property type="match status" value="1"/>
</dbReference>
<keyword evidence="3" id="KW-1185">Reference proteome</keyword>
<name>A0AAD6GPL2_9EURO</name>
<sequence length="376" mass="43484">MDVNAPKFRGPATAAAISEWFTKCEAAFRRYENLKPGTLVDSEKIAIAGGVIADDEEMLDETCKGLLSWYNWNATVLENDTWDTFRDEVKDQLLGTTWRLTVLKQFFTYCQDDIIEAYFKQFWDLRNSMRRSSQLPNVDEQVYNCLLLFRTSPEIYEPFLEDLISAEKLFTMKELELRRMLKKYETPTAKVPPLHYSQLTAADIPYLLGKLWGNNGPNYGFQGGYETGGTDPLGSYPDHPRELGRLTRLDIWGDTNQGIVQRFGLTFSNYSSILYQGPGNHNSHKFTLDLDKDDYIQSATFSRYIYYGRVSYVHVKTAKGKEVEFGTRRDENKTFTAPRGYCIVGFQFLWGRYHTLNRVNWYTNRKVGAIYGPILQ</sequence>
<evidence type="ECO:0000313" key="3">
    <source>
        <dbReference type="Proteomes" id="UP001216150"/>
    </source>
</evidence>
<reference evidence="2 3" key="1">
    <citation type="journal article" date="2023" name="IMA Fungus">
        <title>Comparative genomic study of the Penicillium genus elucidates a diverse pangenome and 15 lateral gene transfer events.</title>
        <authorList>
            <person name="Petersen C."/>
            <person name="Sorensen T."/>
            <person name="Nielsen M.R."/>
            <person name="Sondergaard T.E."/>
            <person name="Sorensen J.L."/>
            <person name="Fitzpatrick D.A."/>
            <person name="Frisvad J.C."/>
            <person name="Nielsen K.L."/>
        </authorList>
    </citation>
    <scope>NUCLEOTIDE SEQUENCE [LARGE SCALE GENOMIC DNA]</scope>
    <source>
        <strain evidence="2 3">IBT 29057</strain>
    </source>
</reference>